<organism evidence="7 8">
    <name type="scientific">Entomomonas asaccharolytica</name>
    <dbReference type="NCBI Taxonomy" id="2785331"/>
    <lineage>
        <taxon>Bacteria</taxon>
        <taxon>Pseudomonadati</taxon>
        <taxon>Pseudomonadota</taxon>
        <taxon>Gammaproteobacteria</taxon>
        <taxon>Pseudomonadales</taxon>
        <taxon>Pseudomonadaceae</taxon>
        <taxon>Entomomonas</taxon>
    </lineage>
</organism>
<evidence type="ECO:0000313" key="8">
    <source>
        <dbReference type="Proteomes" id="UP000595278"/>
    </source>
</evidence>
<dbReference type="PANTHER" id="PTHR43003">
    <property type="entry name" value="DNA-3-METHYLADENINE GLYCOSYLASE"/>
    <property type="match status" value="1"/>
</dbReference>
<dbReference type="Pfam" id="PF00730">
    <property type="entry name" value="HhH-GPD"/>
    <property type="match status" value="1"/>
</dbReference>
<evidence type="ECO:0000259" key="5">
    <source>
        <dbReference type="SMART" id="SM00478"/>
    </source>
</evidence>
<dbReference type="Proteomes" id="UP000595278">
    <property type="component" value="Chromosome"/>
</dbReference>
<dbReference type="GO" id="GO:0006285">
    <property type="term" value="P:base-excision repair, AP site formation"/>
    <property type="evidence" value="ECO:0007669"/>
    <property type="project" value="TreeGrafter"/>
</dbReference>
<dbReference type="SUPFAM" id="SSF48150">
    <property type="entry name" value="DNA-glycosylase"/>
    <property type="match status" value="1"/>
</dbReference>
<dbReference type="AlphaFoldDB" id="A0A974NFS6"/>
<evidence type="ECO:0000256" key="3">
    <source>
        <dbReference type="ARBA" id="ARBA00022763"/>
    </source>
</evidence>
<dbReference type="GO" id="GO:0006307">
    <property type="term" value="P:DNA alkylation repair"/>
    <property type="evidence" value="ECO:0007669"/>
    <property type="project" value="TreeGrafter"/>
</dbReference>
<evidence type="ECO:0000313" key="7">
    <source>
        <dbReference type="EMBL" id="QQP85719.1"/>
    </source>
</evidence>
<gene>
    <name evidence="7" type="ORF">JHT90_00180</name>
</gene>
<evidence type="ECO:0000256" key="2">
    <source>
        <dbReference type="ARBA" id="ARBA00012000"/>
    </source>
</evidence>
<dbReference type="CDD" id="cd00056">
    <property type="entry name" value="ENDO3c"/>
    <property type="match status" value="1"/>
</dbReference>
<dbReference type="EC" id="3.2.2.21" evidence="2"/>
<dbReference type="InterPro" id="IPR011257">
    <property type="entry name" value="DNA_glycosylase"/>
</dbReference>
<name>A0A974NFS6_9GAMM</name>
<dbReference type="GO" id="GO:0032131">
    <property type="term" value="F:alkylated DNA binding"/>
    <property type="evidence" value="ECO:0007669"/>
    <property type="project" value="TreeGrafter"/>
</dbReference>
<dbReference type="InterPro" id="IPR010316">
    <property type="entry name" value="AlkA_N"/>
</dbReference>
<dbReference type="InterPro" id="IPR003265">
    <property type="entry name" value="HhH-GPD_domain"/>
</dbReference>
<dbReference type="GO" id="GO:0043916">
    <property type="term" value="F:DNA-7-methylguanine glycosylase activity"/>
    <property type="evidence" value="ECO:0007669"/>
    <property type="project" value="TreeGrafter"/>
</dbReference>
<protein>
    <recommendedName>
        <fullName evidence="2">DNA-3-methyladenine glycosylase II</fullName>
        <ecNumber evidence="2">3.2.2.21</ecNumber>
    </recommendedName>
</protein>
<feature type="domain" description="HhH-GPD" evidence="5">
    <location>
        <begin position="134"/>
        <end position="298"/>
    </location>
</feature>
<sequence length="302" mass="34208">MNQSTWQTVIKLPKNYLKQDIVNFYLRDPQQLSEQVSLSTISKGLVWQGHPALLSLIFEAQQVKAIILIDGKVNENLPLFTAMIQRMLGLTQPIELFEKQYKQDKQIGRLIKQQLGLRIPLTCSSFEAIVWAITGQQISVNAAIAIRRRLIQLFNIKHSSGLLCHPDANSFLTVTEQQLSQAGLSKNKAKTIKLLSEQIVNGELPLQQWELAKTADINLISNKLSAITGIGPWTVSYALLRGFGWLDGSLHGDVAVRRNLQRLLNSPEKLTANFTEQWLEQFKPWRALVAAHLWKMDTNKSY</sequence>
<dbReference type="SMART" id="SM01009">
    <property type="entry name" value="AlkA_N"/>
    <property type="match status" value="1"/>
</dbReference>
<evidence type="ECO:0000256" key="1">
    <source>
        <dbReference type="ARBA" id="ARBA00000086"/>
    </source>
</evidence>
<dbReference type="EMBL" id="CP067393">
    <property type="protein sequence ID" value="QQP85719.1"/>
    <property type="molecule type" value="Genomic_DNA"/>
</dbReference>
<keyword evidence="8" id="KW-1185">Reference proteome</keyword>
<dbReference type="RefSeq" id="WP_201092605.1">
    <property type="nucleotide sequence ID" value="NZ_CP067393.1"/>
</dbReference>
<proteinExistence type="predicted"/>
<dbReference type="GO" id="GO:0005737">
    <property type="term" value="C:cytoplasm"/>
    <property type="evidence" value="ECO:0007669"/>
    <property type="project" value="TreeGrafter"/>
</dbReference>
<accession>A0A974NFS6</accession>
<dbReference type="Gene3D" id="1.10.1670.40">
    <property type="match status" value="1"/>
</dbReference>
<keyword evidence="3" id="KW-0227">DNA damage</keyword>
<evidence type="ECO:0000259" key="6">
    <source>
        <dbReference type="SMART" id="SM01009"/>
    </source>
</evidence>
<reference evidence="7 8" key="1">
    <citation type="submission" date="2021-01" db="EMBL/GenBank/DDBJ databases">
        <title>Entomomonas sp. F2A isolated from a house cricket (Acheta domesticus).</title>
        <authorList>
            <person name="Spergser J."/>
            <person name="Busse H.-J."/>
        </authorList>
    </citation>
    <scope>NUCLEOTIDE SEQUENCE [LARGE SCALE GENOMIC DNA]</scope>
    <source>
        <strain evidence="7 8">F2A</strain>
    </source>
</reference>
<dbReference type="Gene3D" id="1.10.340.30">
    <property type="entry name" value="Hypothetical protein, domain 2"/>
    <property type="match status" value="1"/>
</dbReference>
<dbReference type="SMART" id="SM00478">
    <property type="entry name" value="ENDO3c"/>
    <property type="match status" value="1"/>
</dbReference>
<dbReference type="PANTHER" id="PTHR43003:SF13">
    <property type="entry name" value="DNA-3-METHYLADENINE GLYCOSYLASE 2"/>
    <property type="match status" value="1"/>
</dbReference>
<dbReference type="InterPro" id="IPR051912">
    <property type="entry name" value="Alkylbase_DNA_Glycosylase/TA"/>
</dbReference>
<dbReference type="KEGG" id="eaz:JHT90_00180"/>
<dbReference type="GO" id="GO:0008725">
    <property type="term" value="F:DNA-3-methyladenine glycosylase activity"/>
    <property type="evidence" value="ECO:0007669"/>
    <property type="project" value="TreeGrafter"/>
</dbReference>
<keyword evidence="4" id="KW-0234">DNA repair</keyword>
<feature type="domain" description="DNA-3-methyladenine glycosylase AlkA N-terminal" evidence="6">
    <location>
        <begin position="9"/>
        <end position="124"/>
    </location>
</feature>
<dbReference type="GO" id="GO:0032993">
    <property type="term" value="C:protein-DNA complex"/>
    <property type="evidence" value="ECO:0007669"/>
    <property type="project" value="TreeGrafter"/>
</dbReference>
<evidence type="ECO:0000256" key="4">
    <source>
        <dbReference type="ARBA" id="ARBA00023204"/>
    </source>
</evidence>
<comment type="catalytic activity">
    <reaction evidence="1">
        <text>Hydrolysis of alkylated DNA, releasing 3-methyladenine, 3-methylguanine, 7-methylguanine and 7-methyladenine.</text>
        <dbReference type="EC" id="3.2.2.21"/>
    </reaction>
</comment>